<proteinExistence type="predicted"/>
<dbReference type="InParanoid" id="K5VM45"/>
<dbReference type="AlphaFoldDB" id="K5VM45"/>
<dbReference type="HOGENOM" id="CLU_953479_0_0_1"/>
<accession>K5VM45</accession>
<evidence type="ECO:0000259" key="5">
    <source>
        <dbReference type="PROSITE" id="PS50102"/>
    </source>
</evidence>
<evidence type="ECO:0000313" key="7">
    <source>
        <dbReference type="Proteomes" id="UP000008370"/>
    </source>
</evidence>
<dbReference type="PANTHER" id="PTHR24012">
    <property type="entry name" value="RNA BINDING PROTEIN"/>
    <property type="match status" value="1"/>
</dbReference>
<gene>
    <name evidence="6" type="ORF">PHACADRAFT_149220</name>
</gene>
<dbReference type="GeneID" id="18908788"/>
<reference evidence="6 7" key="1">
    <citation type="journal article" date="2012" name="BMC Genomics">
        <title>Comparative genomics of the white-rot fungi, Phanerochaete carnosa and P. chrysosporium, to elucidate the genetic basis of the distinct wood types they colonize.</title>
        <authorList>
            <person name="Suzuki H."/>
            <person name="MacDonald J."/>
            <person name="Syed K."/>
            <person name="Salamov A."/>
            <person name="Hori C."/>
            <person name="Aerts A."/>
            <person name="Henrissat B."/>
            <person name="Wiebenga A."/>
            <person name="vanKuyk P.A."/>
            <person name="Barry K."/>
            <person name="Lindquist E."/>
            <person name="LaButti K."/>
            <person name="Lapidus A."/>
            <person name="Lucas S."/>
            <person name="Coutinho P."/>
            <person name="Gong Y."/>
            <person name="Samejima M."/>
            <person name="Mahadevan R."/>
            <person name="Abou-Zaid M."/>
            <person name="de Vries R.P."/>
            <person name="Igarashi K."/>
            <person name="Yadav J.S."/>
            <person name="Grigoriev I.V."/>
            <person name="Master E.R."/>
        </authorList>
    </citation>
    <scope>NUCLEOTIDE SEQUENCE [LARGE SCALE GENOMIC DNA]</scope>
    <source>
        <strain evidence="6 7">HHB-10118-sp</strain>
    </source>
</reference>
<evidence type="ECO:0000256" key="2">
    <source>
        <dbReference type="ARBA" id="ARBA00022884"/>
    </source>
</evidence>
<dbReference type="KEGG" id="pco:PHACADRAFT_149220"/>
<dbReference type="InterPro" id="IPR000504">
    <property type="entry name" value="RRM_dom"/>
</dbReference>
<dbReference type="RefSeq" id="XP_007398856.1">
    <property type="nucleotide sequence ID" value="XM_007398794.1"/>
</dbReference>
<keyword evidence="1" id="KW-0677">Repeat</keyword>
<sequence length="292" mass="32720">MTERDITNMCSPYGKVDDVRIGACHATHTLRDYLIFVVHTSVGRVAAVTYSSADEAETLVDLHEKTPLMFDDVELEVKFGSVTRQKASSRTLFVSDVGADMEDTRQFLRDLFSPFGKIVGVRRAKETAAWFVDFTSVKDAAKVMDAHEAVPFRNGKLLLYLNYEQGSPKFEQPHHSLCITGFNGTITELEQFVPQRDGGNHVVNITCVPDSAGLKPPLFFIEFEAVEYATQALAHLRQSPEVSFSAKYAGRPNDQRVSAPRSLFSRSSEEFGRSRSSDTLRRTRKWSNSRPA</sequence>
<protein>
    <recommendedName>
        <fullName evidence="5">RRM domain-containing protein</fullName>
    </recommendedName>
</protein>
<feature type="compositionally biased region" description="Basic and acidic residues" evidence="4">
    <location>
        <begin position="267"/>
        <end position="281"/>
    </location>
</feature>
<feature type="region of interest" description="Disordered" evidence="4">
    <location>
        <begin position="247"/>
        <end position="292"/>
    </location>
</feature>
<dbReference type="InterPro" id="IPR035979">
    <property type="entry name" value="RBD_domain_sf"/>
</dbReference>
<dbReference type="Gene3D" id="3.30.70.330">
    <property type="match status" value="2"/>
</dbReference>
<dbReference type="CDD" id="cd00590">
    <property type="entry name" value="RRM_SF"/>
    <property type="match status" value="1"/>
</dbReference>
<dbReference type="Pfam" id="PF00076">
    <property type="entry name" value="RRM_1"/>
    <property type="match status" value="1"/>
</dbReference>
<dbReference type="OrthoDB" id="439808at2759"/>
<keyword evidence="7" id="KW-1185">Reference proteome</keyword>
<evidence type="ECO:0000256" key="4">
    <source>
        <dbReference type="SAM" id="MobiDB-lite"/>
    </source>
</evidence>
<dbReference type="Proteomes" id="UP000008370">
    <property type="component" value="Unassembled WGS sequence"/>
</dbReference>
<keyword evidence="2 3" id="KW-0694">RNA-binding</keyword>
<dbReference type="InterPro" id="IPR012677">
    <property type="entry name" value="Nucleotide-bd_a/b_plait_sf"/>
</dbReference>
<dbReference type="SMART" id="SM00360">
    <property type="entry name" value="RRM"/>
    <property type="match status" value="1"/>
</dbReference>
<evidence type="ECO:0000313" key="6">
    <source>
        <dbReference type="EMBL" id="EKM52513.1"/>
    </source>
</evidence>
<dbReference type="PROSITE" id="PS50102">
    <property type="entry name" value="RRM"/>
    <property type="match status" value="1"/>
</dbReference>
<dbReference type="SUPFAM" id="SSF54928">
    <property type="entry name" value="RNA-binding domain, RBD"/>
    <property type="match status" value="1"/>
</dbReference>
<evidence type="ECO:0000256" key="3">
    <source>
        <dbReference type="PROSITE-ProRule" id="PRU00176"/>
    </source>
</evidence>
<dbReference type="EMBL" id="JH930475">
    <property type="protein sequence ID" value="EKM52513.1"/>
    <property type="molecule type" value="Genomic_DNA"/>
</dbReference>
<feature type="domain" description="RRM" evidence="5">
    <location>
        <begin position="90"/>
        <end position="158"/>
    </location>
</feature>
<feature type="compositionally biased region" description="Basic residues" evidence="4">
    <location>
        <begin position="282"/>
        <end position="292"/>
    </location>
</feature>
<name>K5VM45_PHACS</name>
<evidence type="ECO:0000256" key="1">
    <source>
        <dbReference type="ARBA" id="ARBA00022737"/>
    </source>
</evidence>
<dbReference type="GO" id="GO:0003723">
    <property type="term" value="F:RNA binding"/>
    <property type="evidence" value="ECO:0007669"/>
    <property type="project" value="UniProtKB-UniRule"/>
</dbReference>
<organism evidence="6 7">
    <name type="scientific">Phanerochaete carnosa (strain HHB-10118-sp)</name>
    <name type="common">White-rot fungus</name>
    <name type="synonym">Peniophora carnosa</name>
    <dbReference type="NCBI Taxonomy" id="650164"/>
    <lineage>
        <taxon>Eukaryota</taxon>
        <taxon>Fungi</taxon>
        <taxon>Dikarya</taxon>
        <taxon>Basidiomycota</taxon>
        <taxon>Agaricomycotina</taxon>
        <taxon>Agaricomycetes</taxon>
        <taxon>Polyporales</taxon>
        <taxon>Phanerochaetaceae</taxon>
        <taxon>Phanerochaete</taxon>
    </lineage>
</organism>